<name>A0A5N4AHX7_PHOPY</name>
<reference evidence="3 4" key="1">
    <citation type="journal article" date="2018" name="Elife">
        <title>Firefly genomes illuminate parallel origins of bioluminescence in beetles.</title>
        <authorList>
            <person name="Fallon T.R."/>
            <person name="Lower S.E."/>
            <person name="Chang C.H."/>
            <person name="Bessho-Uehara M."/>
            <person name="Martin G.J."/>
            <person name="Bewick A.J."/>
            <person name="Behringer M."/>
            <person name="Debat H.J."/>
            <person name="Wong I."/>
            <person name="Day J.C."/>
            <person name="Suvorov A."/>
            <person name="Silva C.J."/>
            <person name="Stanger-Hall K.F."/>
            <person name="Hall D.W."/>
            <person name="Schmitz R.J."/>
            <person name="Nelson D.R."/>
            <person name="Lewis S.M."/>
            <person name="Shigenobu S."/>
            <person name="Bybee S.M."/>
            <person name="Larracuente A.M."/>
            <person name="Oba Y."/>
            <person name="Weng J.K."/>
        </authorList>
    </citation>
    <scope>NUCLEOTIDE SEQUENCE [LARGE SCALE GENOMIC DNA]</scope>
    <source>
        <strain evidence="3">1611_PpyrPB1</strain>
        <tissue evidence="3">Whole body</tissue>
    </source>
</reference>
<dbReference type="GO" id="GO:0005634">
    <property type="term" value="C:nucleus"/>
    <property type="evidence" value="ECO:0007669"/>
    <property type="project" value="TreeGrafter"/>
</dbReference>
<dbReference type="InterPro" id="IPR039353">
    <property type="entry name" value="TF_Adf1"/>
</dbReference>
<keyword evidence="4" id="KW-1185">Reference proteome</keyword>
<dbReference type="PROSITE" id="PS51029">
    <property type="entry name" value="MADF"/>
    <property type="match status" value="1"/>
</dbReference>
<dbReference type="EMBL" id="VVIM01000007">
    <property type="protein sequence ID" value="KAB0796899.1"/>
    <property type="molecule type" value="Genomic_DNA"/>
</dbReference>
<evidence type="ECO:0000313" key="3">
    <source>
        <dbReference type="EMBL" id="KAB0796899.1"/>
    </source>
</evidence>
<dbReference type="GO" id="GO:0006357">
    <property type="term" value="P:regulation of transcription by RNA polymerase II"/>
    <property type="evidence" value="ECO:0007669"/>
    <property type="project" value="TreeGrafter"/>
</dbReference>
<gene>
    <name evidence="3" type="ORF">PPYR_10960</name>
</gene>
<dbReference type="AlphaFoldDB" id="A0A5N4AHX7"/>
<dbReference type="InParanoid" id="A0A5N4AHX7"/>
<feature type="region of interest" description="Disordered" evidence="1">
    <location>
        <begin position="150"/>
        <end position="177"/>
    </location>
</feature>
<dbReference type="InterPro" id="IPR006578">
    <property type="entry name" value="MADF-dom"/>
</dbReference>
<dbReference type="GO" id="GO:0005667">
    <property type="term" value="C:transcription regulator complex"/>
    <property type="evidence" value="ECO:0007669"/>
    <property type="project" value="TreeGrafter"/>
</dbReference>
<evidence type="ECO:0000259" key="2">
    <source>
        <dbReference type="PROSITE" id="PS51029"/>
    </source>
</evidence>
<dbReference type="Proteomes" id="UP000327044">
    <property type="component" value="Unassembled WGS sequence"/>
</dbReference>
<feature type="domain" description="MADF" evidence="2">
    <location>
        <begin position="31"/>
        <end position="122"/>
    </location>
</feature>
<protein>
    <recommendedName>
        <fullName evidence="2">MADF domain-containing protein</fullName>
    </recommendedName>
</protein>
<evidence type="ECO:0000256" key="1">
    <source>
        <dbReference type="SAM" id="MobiDB-lite"/>
    </source>
</evidence>
<dbReference type="PANTHER" id="PTHR12243">
    <property type="entry name" value="MADF DOMAIN TRANSCRIPTION FACTOR"/>
    <property type="match status" value="1"/>
</dbReference>
<evidence type="ECO:0000313" key="4">
    <source>
        <dbReference type="Proteomes" id="UP000327044"/>
    </source>
</evidence>
<comment type="caution">
    <text evidence="3">The sequence shown here is derived from an EMBL/GenBank/DDBJ whole genome shotgun (WGS) entry which is preliminary data.</text>
</comment>
<organism evidence="3 4">
    <name type="scientific">Photinus pyralis</name>
    <name type="common">Common eastern firefly</name>
    <name type="synonym">Lampyris pyralis</name>
    <dbReference type="NCBI Taxonomy" id="7054"/>
    <lineage>
        <taxon>Eukaryota</taxon>
        <taxon>Metazoa</taxon>
        <taxon>Ecdysozoa</taxon>
        <taxon>Arthropoda</taxon>
        <taxon>Hexapoda</taxon>
        <taxon>Insecta</taxon>
        <taxon>Pterygota</taxon>
        <taxon>Neoptera</taxon>
        <taxon>Endopterygota</taxon>
        <taxon>Coleoptera</taxon>
        <taxon>Polyphaga</taxon>
        <taxon>Elateriformia</taxon>
        <taxon>Elateroidea</taxon>
        <taxon>Lampyridae</taxon>
        <taxon>Lampyrinae</taxon>
        <taxon>Photinus</taxon>
    </lineage>
</organism>
<dbReference type="OrthoDB" id="8188516at2759"/>
<sequence length="254" mass="29323">MEHYYSCDIMEENLNTQDLEVPTDGKERDELLIELIRTHPCVYNKALKEYKDSLMKENAWREIATILKNTVGEVQNRWLRIRQRYSKERKLREREGRSGMPAAKRKKWLLFDLLCFLEENVVKRRTTGYTSKAVGQQVIEWVEVEDLHDQTSLSNSSEDSGPSTDRSVSSPTACYTPQTFTRKRASGKDPIDDAISQISAAIQTMRDQVTTRRETEDDAAIFGRLVAAELRKLSEPKAKKIKLQIINCLYTSEV</sequence>
<dbReference type="Pfam" id="PF10545">
    <property type="entry name" value="MADF_DNA_bdg"/>
    <property type="match status" value="1"/>
</dbReference>
<dbReference type="PANTHER" id="PTHR12243:SF63">
    <property type="entry name" value="LD26477P"/>
    <property type="match status" value="1"/>
</dbReference>
<proteinExistence type="predicted"/>
<accession>A0A5N4AHX7</accession>
<dbReference type="SMART" id="SM00595">
    <property type="entry name" value="MADF"/>
    <property type="match status" value="1"/>
</dbReference>